<reference evidence="7 8" key="1">
    <citation type="submission" date="2015-05" db="EMBL/GenBank/DDBJ databases">
        <authorList>
            <person name="Fogelqvist Johan"/>
        </authorList>
    </citation>
    <scope>NUCLEOTIDE SEQUENCE [LARGE SCALE GENOMIC DNA]</scope>
    <source>
        <strain evidence="6">VL1</strain>
        <strain evidence="5">VL2</strain>
    </source>
</reference>
<name>A0A0G4KQQ3_VERLO</name>
<dbReference type="AlphaFoldDB" id="A0A0G4KQQ3"/>
<accession>A0A0G4KQQ3</accession>
<protein>
    <recommendedName>
        <fullName evidence="4">Zn(2)-C6 fungal-type domain-containing protein</fullName>
    </recommendedName>
</protein>
<dbReference type="InterPro" id="IPR053181">
    <property type="entry name" value="EcdB-like_regulator"/>
</dbReference>
<dbReference type="InterPro" id="IPR001138">
    <property type="entry name" value="Zn2Cys6_DnaBD"/>
</dbReference>
<evidence type="ECO:0000313" key="6">
    <source>
        <dbReference type="EMBL" id="CRK14672.1"/>
    </source>
</evidence>
<dbReference type="CDD" id="cd00067">
    <property type="entry name" value="GAL4"/>
    <property type="match status" value="1"/>
</dbReference>
<organism evidence="5 8">
    <name type="scientific">Verticillium longisporum</name>
    <name type="common">Verticillium dahliae var. longisporum</name>
    <dbReference type="NCBI Taxonomy" id="100787"/>
    <lineage>
        <taxon>Eukaryota</taxon>
        <taxon>Fungi</taxon>
        <taxon>Dikarya</taxon>
        <taxon>Ascomycota</taxon>
        <taxon>Pezizomycotina</taxon>
        <taxon>Sordariomycetes</taxon>
        <taxon>Hypocreomycetidae</taxon>
        <taxon>Glomerellales</taxon>
        <taxon>Plectosphaerellaceae</taxon>
        <taxon>Verticillium</taxon>
    </lineage>
</organism>
<sequence length="660" mass="73415">MESSVGDLPHDPSSGPSAATADQPTQPAPRTRPAPRGTASYQRKRAVKACQVCRARRTKCDNLKPSCSFCLKVGAKCIQSPVDLSSFDPASLKILERLDDLEELMRSVSVQSTELPHKIRAVDTSQPTTRPSEATDSLRDVDEQQATALPLSIDTIIPPPPSRIISMELFSRNLSPEQEQHGLLHPDQTVVSAISPASTMGILDMEPRRVNDLLDSFFSFAHVKNPILDETSTRHMVLSTIMNGVDWSPESCLALLVCALGSLSTSFGPSHDAMPGTIAYNNAMAFFQAAQKRLGLLISSDELIAPQCLFLAGVFMMCVFQPLKAWRYFLQALAGCQQLPFLAPENQEKYHGISDGSHPQDHAIDTLQQAVYWSAWKSEREVRSTNYMPDFVNDMSTNIYPPFFPTPPAPRTEPDTSADPRREREQISWYFYLAEISLRRLTARMSAGMMELQAQHKDQQSFLAAMAAVVPEHEAQVNSWISSLPPNLSFGAPPEEDDVCRFVLRGHAINLFELIYWPFISAYLSCEDLSRSFASTSSSIAHYAERSLHYHLVRLTLNKPGYKHRHHGTNPMMQTCSRSALVLLGASIKCETTRAQGTDRGGTTVTLPQGWQEGIDDIIDLLDYWGNETRDFGKIRTVLDQGRMPANGSASWTYAPQEYM</sequence>
<dbReference type="PANTHER" id="PTHR47785">
    <property type="entry name" value="ZN(II)2CYS6 TRANSCRIPTION FACTOR (EUROFUNG)-RELATED-RELATED"/>
    <property type="match status" value="1"/>
</dbReference>
<dbReference type="SUPFAM" id="SSF57701">
    <property type="entry name" value="Zn2/Cys6 DNA-binding domain"/>
    <property type="match status" value="1"/>
</dbReference>
<dbReference type="SMART" id="SM00066">
    <property type="entry name" value="GAL4"/>
    <property type="match status" value="1"/>
</dbReference>
<dbReference type="InterPro" id="IPR007219">
    <property type="entry name" value="XnlR_reg_dom"/>
</dbReference>
<dbReference type="PANTHER" id="PTHR47785:SF7">
    <property type="entry name" value="ZN(II)2CYS6 TRANSCRIPTION FACTOR (EUROFUNG)"/>
    <property type="match status" value="1"/>
</dbReference>
<dbReference type="GO" id="GO:0006351">
    <property type="term" value="P:DNA-templated transcription"/>
    <property type="evidence" value="ECO:0007669"/>
    <property type="project" value="InterPro"/>
</dbReference>
<dbReference type="PROSITE" id="PS00463">
    <property type="entry name" value="ZN2_CY6_FUNGAL_1"/>
    <property type="match status" value="1"/>
</dbReference>
<dbReference type="Gene3D" id="4.10.240.10">
    <property type="entry name" value="Zn(2)-C6 fungal-type DNA-binding domain"/>
    <property type="match status" value="1"/>
</dbReference>
<dbReference type="Pfam" id="PF00172">
    <property type="entry name" value="Zn_clus"/>
    <property type="match status" value="1"/>
</dbReference>
<dbReference type="GO" id="GO:0003677">
    <property type="term" value="F:DNA binding"/>
    <property type="evidence" value="ECO:0007669"/>
    <property type="project" value="InterPro"/>
</dbReference>
<dbReference type="InterPro" id="IPR036864">
    <property type="entry name" value="Zn2-C6_fun-type_DNA-bd_sf"/>
</dbReference>
<evidence type="ECO:0000256" key="3">
    <source>
        <dbReference type="SAM" id="MobiDB-lite"/>
    </source>
</evidence>
<keyword evidence="1" id="KW-0479">Metal-binding</keyword>
<evidence type="ECO:0000313" key="7">
    <source>
        <dbReference type="Proteomes" id="UP000044602"/>
    </source>
</evidence>
<evidence type="ECO:0000256" key="2">
    <source>
        <dbReference type="ARBA" id="ARBA00023242"/>
    </source>
</evidence>
<evidence type="ECO:0000256" key="1">
    <source>
        <dbReference type="ARBA" id="ARBA00022723"/>
    </source>
</evidence>
<dbReference type="GO" id="GO:0008270">
    <property type="term" value="F:zinc ion binding"/>
    <property type="evidence" value="ECO:0007669"/>
    <property type="project" value="InterPro"/>
</dbReference>
<keyword evidence="2" id="KW-0539">Nucleus</keyword>
<dbReference type="GO" id="GO:0000981">
    <property type="term" value="F:DNA-binding transcription factor activity, RNA polymerase II-specific"/>
    <property type="evidence" value="ECO:0007669"/>
    <property type="project" value="InterPro"/>
</dbReference>
<evidence type="ECO:0000313" key="5">
    <source>
        <dbReference type="EMBL" id="CRK12133.1"/>
    </source>
</evidence>
<dbReference type="Pfam" id="PF04082">
    <property type="entry name" value="Fungal_trans"/>
    <property type="match status" value="1"/>
</dbReference>
<dbReference type="Proteomes" id="UP000045706">
    <property type="component" value="Unassembled WGS sequence"/>
</dbReference>
<dbReference type="STRING" id="100787.A0A0G4KQQ3"/>
<dbReference type="CDD" id="cd12148">
    <property type="entry name" value="fungal_TF_MHR"/>
    <property type="match status" value="1"/>
</dbReference>
<evidence type="ECO:0000259" key="4">
    <source>
        <dbReference type="PROSITE" id="PS50048"/>
    </source>
</evidence>
<feature type="domain" description="Zn(2)-C6 fungal-type" evidence="4">
    <location>
        <begin position="49"/>
        <end position="79"/>
    </location>
</feature>
<dbReference type="Proteomes" id="UP000044602">
    <property type="component" value="Unassembled WGS sequence"/>
</dbReference>
<dbReference type="EMBL" id="CVQH01005780">
    <property type="protein sequence ID" value="CRK14672.1"/>
    <property type="molecule type" value="Genomic_DNA"/>
</dbReference>
<feature type="region of interest" description="Disordered" evidence="3">
    <location>
        <begin position="1"/>
        <end position="42"/>
    </location>
</feature>
<evidence type="ECO:0000313" key="8">
    <source>
        <dbReference type="Proteomes" id="UP000045706"/>
    </source>
</evidence>
<feature type="compositionally biased region" description="Low complexity" evidence="3">
    <location>
        <begin position="16"/>
        <end position="25"/>
    </location>
</feature>
<gene>
    <name evidence="6" type="ORF">BN1708_011197</name>
    <name evidence="5" type="ORF">BN1723_009619</name>
</gene>
<dbReference type="PROSITE" id="PS50048">
    <property type="entry name" value="ZN2_CY6_FUNGAL_2"/>
    <property type="match status" value="1"/>
</dbReference>
<keyword evidence="7" id="KW-1185">Reference proteome</keyword>
<dbReference type="EMBL" id="CVQI01002780">
    <property type="protein sequence ID" value="CRK12133.1"/>
    <property type="molecule type" value="Genomic_DNA"/>
</dbReference>
<proteinExistence type="predicted"/>